<keyword evidence="2" id="KW-0472">Membrane</keyword>
<dbReference type="AlphaFoldDB" id="A0AAE0LXT0"/>
<accession>A0AAE0LXT0</accession>
<keyword evidence="4" id="KW-1185">Reference proteome</keyword>
<feature type="transmembrane region" description="Helical" evidence="2">
    <location>
        <begin position="12"/>
        <end position="37"/>
    </location>
</feature>
<reference evidence="3" key="2">
    <citation type="submission" date="2023-06" db="EMBL/GenBank/DDBJ databases">
        <authorList>
            <consortium name="Lawrence Berkeley National Laboratory"/>
            <person name="Haridas S."/>
            <person name="Hensen N."/>
            <person name="Bonometti L."/>
            <person name="Westerberg I."/>
            <person name="Brannstrom I.O."/>
            <person name="Guillou S."/>
            <person name="Cros-Aarteil S."/>
            <person name="Calhoun S."/>
            <person name="Kuo A."/>
            <person name="Mondo S."/>
            <person name="Pangilinan J."/>
            <person name="Riley R."/>
            <person name="Labutti K."/>
            <person name="Andreopoulos B."/>
            <person name="Lipzen A."/>
            <person name="Chen C."/>
            <person name="Yanf M."/>
            <person name="Daum C."/>
            <person name="Ng V."/>
            <person name="Clum A."/>
            <person name="Steindorff A."/>
            <person name="Ohm R."/>
            <person name="Martin F."/>
            <person name="Silar P."/>
            <person name="Natvig D."/>
            <person name="Lalanne C."/>
            <person name="Gautier V."/>
            <person name="Ament-Velasquez S.L."/>
            <person name="Kruys A."/>
            <person name="Hutchinson M.I."/>
            <person name="Powell A.J."/>
            <person name="Barry K."/>
            <person name="Miller A.N."/>
            <person name="Grigoriev I.V."/>
            <person name="Debuchy R."/>
            <person name="Gladieux P."/>
            <person name="Thoren M.H."/>
            <person name="Johannesson H."/>
        </authorList>
    </citation>
    <scope>NUCLEOTIDE SEQUENCE</scope>
    <source>
        <strain evidence="3">CBS 168.71</strain>
    </source>
</reference>
<gene>
    <name evidence="3" type="ORF">B0H64DRAFT_370485</name>
</gene>
<name>A0AAE0LXT0_9PEZI</name>
<sequence length="665" mass="72782">MATPSATPLVTILMTISSTIFSSPINAAMAASFLAIWQTRLFVDLPGLVSLRGTLLTAISTSAFAFLLFKLLRTKGAKVKAPRWDGPGKVLLFPCWTSHSRLFPKKHSFSYPYLLVGIPVGFEGSVGWFTIDAGDYLERGKSELGLRGKLDEYLWSQGVNPTIYPSAYLITAPRFLGYQFNPVSFWYLYDADQRLAAMILEVNNTFSERRMYYLTAGHGLEDQIDCSPDHNTHQPTFKNTWPKDFHVSPFNSRNGSYSLSASDPLNPSTQDAPTLTTTITLLSSQNPPKPKMIATLTSTTAPLNPHTLPPSQKYHLLLTWCLTPLLTYPRILAQAATLSLRHQLPIWAHPHPHPHPQPRGGGGGTLSRPATRAERHLEAVFRRYLAWLVEARCASPLVVRYVPAGVVPVPEGGGGGCVLRSPAAAAAGVGLTVVEEVEVRVLTPAFYGRFAAGYAGTLEGLVGEGGEGGTVWVSRPDLLAWFVPEEKGAAGLPEVLGLGEDVPFRVLQYLRGGKGFGMSGMDAYVLECEDERERGMYKGHVLRALLAERIPFGSVALLEAVWLMVRMNHEIIITWSVLVLTCYPSNEVYASLMIQAWAHQGNSKYSTGATVVQRVGPGKEGQSYRLSALGLIFRKPTATGLLLQSNSQEREELIGIPMSSQGHHQ</sequence>
<keyword evidence="2" id="KW-0812">Transmembrane</keyword>
<dbReference type="PANTHER" id="PTHR33973">
    <property type="entry name" value="OS07G0153300 PROTEIN"/>
    <property type="match status" value="1"/>
</dbReference>
<evidence type="ECO:0000256" key="1">
    <source>
        <dbReference type="SAM" id="MobiDB-lite"/>
    </source>
</evidence>
<dbReference type="Pfam" id="PF07103">
    <property type="entry name" value="DUF1365"/>
    <property type="match status" value="1"/>
</dbReference>
<dbReference type="PANTHER" id="PTHR33973:SF4">
    <property type="entry name" value="OS07G0153300 PROTEIN"/>
    <property type="match status" value="1"/>
</dbReference>
<evidence type="ECO:0008006" key="5">
    <source>
        <dbReference type="Google" id="ProtNLM"/>
    </source>
</evidence>
<evidence type="ECO:0000256" key="2">
    <source>
        <dbReference type="SAM" id="Phobius"/>
    </source>
</evidence>
<keyword evidence="2" id="KW-1133">Transmembrane helix</keyword>
<dbReference type="RefSeq" id="XP_062664869.1">
    <property type="nucleotide sequence ID" value="XM_062802090.1"/>
</dbReference>
<feature type="region of interest" description="Disordered" evidence="1">
    <location>
        <begin position="350"/>
        <end position="370"/>
    </location>
</feature>
<evidence type="ECO:0000313" key="3">
    <source>
        <dbReference type="EMBL" id="KAK3301355.1"/>
    </source>
</evidence>
<dbReference type="Proteomes" id="UP001278766">
    <property type="component" value="Unassembled WGS sequence"/>
</dbReference>
<feature type="transmembrane region" description="Helical" evidence="2">
    <location>
        <begin position="111"/>
        <end position="131"/>
    </location>
</feature>
<comment type="caution">
    <text evidence="3">The sequence shown here is derived from an EMBL/GenBank/DDBJ whole genome shotgun (WGS) entry which is preliminary data.</text>
</comment>
<evidence type="ECO:0000313" key="4">
    <source>
        <dbReference type="Proteomes" id="UP001278766"/>
    </source>
</evidence>
<proteinExistence type="predicted"/>
<dbReference type="InterPro" id="IPR010775">
    <property type="entry name" value="DUF1365"/>
</dbReference>
<protein>
    <recommendedName>
        <fullName evidence="5">DUF1365-domain-containing protein</fullName>
    </recommendedName>
</protein>
<dbReference type="GeneID" id="87839038"/>
<dbReference type="EMBL" id="JAUEPN010000001">
    <property type="protein sequence ID" value="KAK3301355.1"/>
    <property type="molecule type" value="Genomic_DNA"/>
</dbReference>
<organism evidence="3 4">
    <name type="scientific">Chaetomium fimeti</name>
    <dbReference type="NCBI Taxonomy" id="1854472"/>
    <lineage>
        <taxon>Eukaryota</taxon>
        <taxon>Fungi</taxon>
        <taxon>Dikarya</taxon>
        <taxon>Ascomycota</taxon>
        <taxon>Pezizomycotina</taxon>
        <taxon>Sordariomycetes</taxon>
        <taxon>Sordariomycetidae</taxon>
        <taxon>Sordariales</taxon>
        <taxon>Chaetomiaceae</taxon>
        <taxon>Chaetomium</taxon>
    </lineage>
</organism>
<reference evidence="3" key="1">
    <citation type="journal article" date="2023" name="Mol. Phylogenet. Evol.">
        <title>Genome-scale phylogeny and comparative genomics of the fungal order Sordariales.</title>
        <authorList>
            <person name="Hensen N."/>
            <person name="Bonometti L."/>
            <person name="Westerberg I."/>
            <person name="Brannstrom I.O."/>
            <person name="Guillou S."/>
            <person name="Cros-Aarteil S."/>
            <person name="Calhoun S."/>
            <person name="Haridas S."/>
            <person name="Kuo A."/>
            <person name="Mondo S."/>
            <person name="Pangilinan J."/>
            <person name="Riley R."/>
            <person name="LaButti K."/>
            <person name="Andreopoulos B."/>
            <person name="Lipzen A."/>
            <person name="Chen C."/>
            <person name="Yan M."/>
            <person name="Daum C."/>
            <person name="Ng V."/>
            <person name="Clum A."/>
            <person name="Steindorff A."/>
            <person name="Ohm R.A."/>
            <person name="Martin F."/>
            <person name="Silar P."/>
            <person name="Natvig D.O."/>
            <person name="Lalanne C."/>
            <person name="Gautier V."/>
            <person name="Ament-Velasquez S.L."/>
            <person name="Kruys A."/>
            <person name="Hutchinson M.I."/>
            <person name="Powell A.J."/>
            <person name="Barry K."/>
            <person name="Miller A.N."/>
            <person name="Grigoriev I.V."/>
            <person name="Debuchy R."/>
            <person name="Gladieux P."/>
            <person name="Hiltunen Thoren M."/>
            <person name="Johannesson H."/>
        </authorList>
    </citation>
    <scope>NUCLEOTIDE SEQUENCE</scope>
    <source>
        <strain evidence="3">CBS 168.71</strain>
    </source>
</reference>
<feature type="transmembrane region" description="Helical" evidence="2">
    <location>
        <begin position="49"/>
        <end position="69"/>
    </location>
</feature>